<dbReference type="Proteomes" id="UP000001485">
    <property type="component" value="Chromosome"/>
</dbReference>
<organism evidence="1 2">
    <name type="scientific">Edwardsiella ictaluri (strain 93-146)</name>
    <dbReference type="NCBI Taxonomy" id="634503"/>
    <lineage>
        <taxon>Bacteria</taxon>
        <taxon>Pseudomonadati</taxon>
        <taxon>Pseudomonadota</taxon>
        <taxon>Gammaproteobacteria</taxon>
        <taxon>Enterobacterales</taxon>
        <taxon>Hafniaceae</taxon>
        <taxon>Edwardsiella</taxon>
    </lineage>
</organism>
<sequence>MQRFILSTALICAGTFDGRALKLVIWGGLNSLGRVWRCRWPG</sequence>
<gene>
    <name evidence="1" type="ordered locus">NT01EI_3365</name>
</gene>
<dbReference type="HOGENOM" id="CLU_3250702_0_0_6"/>
<evidence type="ECO:0000313" key="1">
    <source>
        <dbReference type="EMBL" id="ACR70502.1"/>
    </source>
</evidence>
<dbReference type="AlphaFoldDB" id="C5BAU3"/>
<dbReference type="EMBL" id="CP001600">
    <property type="protein sequence ID" value="ACR70502.1"/>
    <property type="molecule type" value="Genomic_DNA"/>
</dbReference>
<reference evidence="1 2" key="2">
    <citation type="journal article" date="2012" name="J. Bacteriol.">
        <title>Genome Sequence of Edwardsiella ictaluri 93-146, a Strain Associated with a Natural Channel Catfish Outbreak of Enteric Septicemia of Catfish.</title>
        <authorList>
            <person name="Williams M.L."/>
            <person name="Gillaspy A.F."/>
            <person name="Dyer D.W."/>
            <person name="Thune R.L."/>
            <person name="Waldbieser G.C."/>
            <person name="Schuster S.C."/>
            <person name="Gipson J."/>
            <person name="Zaitshik J."/>
            <person name="Landry C."/>
            <person name="Banes M.M."/>
            <person name="Lawrence M.L."/>
        </authorList>
    </citation>
    <scope>NUCLEOTIDE SEQUENCE [LARGE SCALE GENOMIC DNA]</scope>
    <source>
        <strain evidence="1 2">93-146</strain>
    </source>
</reference>
<name>C5BAU3_EDWI9</name>
<reference evidence="2" key="1">
    <citation type="submission" date="2009-03" db="EMBL/GenBank/DDBJ databases">
        <title>Complete genome sequence of Edwardsiella ictaluri 93-146.</title>
        <authorList>
            <person name="Williams M.L."/>
            <person name="Gillaspy A.F."/>
            <person name="Dyer D.W."/>
            <person name="Thune R.L."/>
            <person name="Waldbieser G.C."/>
            <person name="Schuster S.C."/>
            <person name="Gipson J."/>
            <person name="Zaitshik J."/>
            <person name="Landry C."/>
            <person name="Lawrence M.L."/>
        </authorList>
    </citation>
    <scope>NUCLEOTIDE SEQUENCE [LARGE SCALE GENOMIC DNA]</scope>
    <source>
        <strain evidence="2">93-146</strain>
    </source>
</reference>
<accession>C5BAU3</accession>
<protein>
    <submittedName>
        <fullName evidence="1">Uncharacterized protein</fullName>
    </submittedName>
</protein>
<dbReference type="KEGG" id="eic:NT01EI_3365"/>
<proteinExistence type="predicted"/>
<evidence type="ECO:0000313" key="2">
    <source>
        <dbReference type="Proteomes" id="UP000001485"/>
    </source>
</evidence>